<gene>
    <name evidence="2" type="ordered locus">VIT_19s0027g01690</name>
</gene>
<organism evidence="2 3">
    <name type="scientific">Vitis vinifera</name>
    <name type="common">Grape</name>
    <dbReference type="NCBI Taxonomy" id="29760"/>
    <lineage>
        <taxon>Eukaryota</taxon>
        <taxon>Viridiplantae</taxon>
        <taxon>Streptophyta</taxon>
        <taxon>Embryophyta</taxon>
        <taxon>Tracheophyta</taxon>
        <taxon>Spermatophyta</taxon>
        <taxon>Magnoliopsida</taxon>
        <taxon>eudicotyledons</taxon>
        <taxon>Gunneridae</taxon>
        <taxon>Pentapetalae</taxon>
        <taxon>rosids</taxon>
        <taxon>Vitales</taxon>
        <taxon>Vitaceae</taxon>
        <taxon>Viteae</taxon>
        <taxon>Vitis</taxon>
    </lineage>
</organism>
<dbReference type="Proteomes" id="UP000009183">
    <property type="component" value="Chromosome 19"/>
</dbReference>
<evidence type="ECO:0000313" key="3">
    <source>
        <dbReference type="Proteomes" id="UP000009183"/>
    </source>
</evidence>
<dbReference type="InParanoid" id="F6H4Q7"/>
<name>F6H4Q7_VITVI</name>
<proteinExistence type="predicted"/>
<keyword evidence="3" id="KW-1185">Reference proteome</keyword>
<dbReference type="AlphaFoldDB" id="F6H4Q7"/>
<feature type="region of interest" description="Disordered" evidence="1">
    <location>
        <begin position="62"/>
        <end position="82"/>
    </location>
</feature>
<reference evidence="3" key="1">
    <citation type="journal article" date="2007" name="Nature">
        <title>The grapevine genome sequence suggests ancestral hexaploidization in major angiosperm phyla.</title>
        <authorList>
            <consortium name="The French-Italian Public Consortium for Grapevine Genome Characterization."/>
            <person name="Jaillon O."/>
            <person name="Aury J.-M."/>
            <person name="Noel B."/>
            <person name="Policriti A."/>
            <person name="Clepet C."/>
            <person name="Casagrande A."/>
            <person name="Choisne N."/>
            <person name="Aubourg S."/>
            <person name="Vitulo N."/>
            <person name="Jubin C."/>
            <person name="Vezzi A."/>
            <person name="Legeai F."/>
            <person name="Hugueney P."/>
            <person name="Dasilva C."/>
            <person name="Horner D."/>
            <person name="Mica E."/>
            <person name="Jublot D."/>
            <person name="Poulain J."/>
            <person name="Bruyere C."/>
            <person name="Billault A."/>
            <person name="Segurens B."/>
            <person name="Gouyvenoux M."/>
            <person name="Ugarte E."/>
            <person name="Cattonaro F."/>
            <person name="Anthouard V."/>
            <person name="Vico V."/>
            <person name="Del Fabbro C."/>
            <person name="Alaux M."/>
            <person name="Di Gaspero G."/>
            <person name="Dumas V."/>
            <person name="Felice N."/>
            <person name="Paillard S."/>
            <person name="Juman I."/>
            <person name="Moroldo M."/>
            <person name="Scalabrin S."/>
            <person name="Canaguier A."/>
            <person name="Le Clainche I."/>
            <person name="Malacrida G."/>
            <person name="Durand E."/>
            <person name="Pesole G."/>
            <person name="Laucou V."/>
            <person name="Chatelet P."/>
            <person name="Merdinoglu D."/>
            <person name="Delledonne M."/>
            <person name="Pezzotti M."/>
            <person name="Lecharny A."/>
            <person name="Scarpelli C."/>
            <person name="Artiguenave F."/>
            <person name="Pe M.E."/>
            <person name="Valle G."/>
            <person name="Morgante M."/>
            <person name="Caboche M."/>
            <person name="Adam-Blondon A.-F."/>
            <person name="Weissenbach J."/>
            <person name="Quetier F."/>
            <person name="Wincker P."/>
        </authorList>
    </citation>
    <scope>NUCLEOTIDE SEQUENCE [LARGE SCALE GENOMIC DNA]</scope>
    <source>
        <strain evidence="3">cv. Pinot noir / PN40024</strain>
    </source>
</reference>
<protein>
    <submittedName>
        <fullName evidence="2">Uncharacterized protein</fullName>
    </submittedName>
</protein>
<dbReference type="HOGENOM" id="CLU_2563084_0_0_1"/>
<evidence type="ECO:0000256" key="1">
    <source>
        <dbReference type="SAM" id="MobiDB-lite"/>
    </source>
</evidence>
<dbReference type="PaxDb" id="29760-VIT_19s0027g01690.t01"/>
<sequence>MVGWFGVGGSNHYAQPHSIFSTHRAPKGFISLKIVWHLGVVEPLDYAQPRGNNPLISTKFKNQNAEAQRKTWQSSPIPTSLE</sequence>
<evidence type="ECO:0000313" key="2">
    <source>
        <dbReference type="EMBL" id="CCB47196.1"/>
    </source>
</evidence>
<dbReference type="EMBL" id="FN595234">
    <property type="protein sequence ID" value="CCB47196.1"/>
    <property type="molecule type" value="Genomic_DNA"/>
</dbReference>
<accession>F6H4Q7</accession>